<dbReference type="EMBL" id="CM056814">
    <property type="protein sequence ID" value="KAJ8625998.1"/>
    <property type="molecule type" value="Genomic_DNA"/>
</dbReference>
<protein>
    <submittedName>
        <fullName evidence="1">Uncharacterized protein</fullName>
    </submittedName>
</protein>
<reference evidence="1 2" key="1">
    <citation type="journal article" date="2022" name="Hortic Res">
        <title>A haplotype resolved chromosomal level avocado genome allows analysis of novel avocado genes.</title>
        <authorList>
            <person name="Nath O."/>
            <person name="Fletcher S.J."/>
            <person name="Hayward A."/>
            <person name="Shaw L.M."/>
            <person name="Masouleh A.K."/>
            <person name="Furtado A."/>
            <person name="Henry R.J."/>
            <person name="Mitter N."/>
        </authorList>
    </citation>
    <scope>NUCLEOTIDE SEQUENCE [LARGE SCALE GENOMIC DNA]</scope>
    <source>
        <strain evidence="2">cv. Hass</strain>
    </source>
</reference>
<sequence>MGTSEKPYISDGRKRALEALERRFTVEISQQQQKNNKRAHEKEEEGPKKLSSSTSFPAYELKDPCTPISSSKKGHFTFFDHPHGVSDEEASGPTYIRLTQAIHDNLQGSGIKLSSRRDITANRIMHELLQNGDASQKYMQGSRSLKIDNRLLLDSFVQGHSLSTGARVRAIQSHSKRSKKHMSMRQHRKHGSFNLSKEFHNFDLFKPMHDIWKDYMIQLLKGIGKGAQLAQCLLTADLHGAHLQVVECKVTAFIGASGIMIRETAETFGIISLDNKFRVLPKKGSVFIFQAGCWKKWSPQMSQQVRIAWASPSEFCGCNSWDFFLLCIADLWLMTRP</sequence>
<keyword evidence="2" id="KW-1185">Reference proteome</keyword>
<organism evidence="1 2">
    <name type="scientific">Persea americana</name>
    <name type="common">Avocado</name>
    <dbReference type="NCBI Taxonomy" id="3435"/>
    <lineage>
        <taxon>Eukaryota</taxon>
        <taxon>Viridiplantae</taxon>
        <taxon>Streptophyta</taxon>
        <taxon>Embryophyta</taxon>
        <taxon>Tracheophyta</taxon>
        <taxon>Spermatophyta</taxon>
        <taxon>Magnoliopsida</taxon>
        <taxon>Magnoliidae</taxon>
        <taxon>Laurales</taxon>
        <taxon>Lauraceae</taxon>
        <taxon>Persea</taxon>
    </lineage>
</organism>
<comment type="caution">
    <text evidence="1">The sequence shown here is derived from an EMBL/GenBank/DDBJ whole genome shotgun (WGS) entry which is preliminary data.</text>
</comment>
<evidence type="ECO:0000313" key="2">
    <source>
        <dbReference type="Proteomes" id="UP001234297"/>
    </source>
</evidence>
<proteinExistence type="predicted"/>
<accession>A0ACC2KXZ3</accession>
<name>A0ACC2KXZ3_PERAE</name>
<evidence type="ECO:0000313" key="1">
    <source>
        <dbReference type="EMBL" id="KAJ8625998.1"/>
    </source>
</evidence>
<dbReference type="Proteomes" id="UP001234297">
    <property type="component" value="Chromosome 6"/>
</dbReference>
<gene>
    <name evidence="1" type="ORF">MRB53_019305</name>
</gene>